<evidence type="ECO:0000313" key="2">
    <source>
        <dbReference type="Proteomes" id="UP001229421"/>
    </source>
</evidence>
<comment type="caution">
    <text evidence="1">The sequence shown here is derived from an EMBL/GenBank/DDBJ whole genome shotgun (WGS) entry which is preliminary data.</text>
</comment>
<reference evidence="1" key="1">
    <citation type="journal article" date="2023" name="bioRxiv">
        <title>Improved chromosome-level genome assembly for marigold (Tagetes erecta).</title>
        <authorList>
            <person name="Jiang F."/>
            <person name="Yuan L."/>
            <person name="Wang S."/>
            <person name="Wang H."/>
            <person name="Xu D."/>
            <person name="Wang A."/>
            <person name="Fan W."/>
        </authorList>
    </citation>
    <scope>NUCLEOTIDE SEQUENCE</scope>
    <source>
        <strain evidence="1">WSJ</strain>
        <tissue evidence="1">Leaf</tissue>
    </source>
</reference>
<keyword evidence="2" id="KW-1185">Reference proteome</keyword>
<name>A0AAD8JU52_TARER</name>
<evidence type="ECO:0000313" key="1">
    <source>
        <dbReference type="EMBL" id="KAK1410844.1"/>
    </source>
</evidence>
<accession>A0AAD8JU52</accession>
<protein>
    <submittedName>
        <fullName evidence="1">Uncharacterized protein</fullName>
    </submittedName>
</protein>
<dbReference type="Proteomes" id="UP001229421">
    <property type="component" value="Unassembled WGS sequence"/>
</dbReference>
<proteinExistence type="predicted"/>
<dbReference type="AlphaFoldDB" id="A0AAD8JU52"/>
<gene>
    <name evidence="1" type="ORF">QVD17_37385</name>
</gene>
<organism evidence="1 2">
    <name type="scientific">Tagetes erecta</name>
    <name type="common">African marigold</name>
    <dbReference type="NCBI Taxonomy" id="13708"/>
    <lineage>
        <taxon>Eukaryota</taxon>
        <taxon>Viridiplantae</taxon>
        <taxon>Streptophyta</taxon>
        <taxon>Embryophyta</taxon>
        <taxon>Tracheophyta</taxon>
        <taxon>Spermatophyta</taxon>
        <taxon>Magnoliopsida</taxon>
        <taxon>eudicotyledons</taxon>
        <taxon>Gunneridae</taxon>
        <taxon>Pentapetalae</taxon>
        <taxon>asterids</taxon>
        <taxon>campanulids</taxon>
        <taxon>Asterales</taxon>
        <taxon>Asteraceae</taxon>
        <taxon>Asteroideae</taxon>
        <taxon>Heliantheae alliance</taxon>
        <taxon>Tageteae</taxon>
        <taxon>Tagetes</taxon>
    </lineage>
</organism>
<sequence>MYEARVVERQWCLMAVLTGSLAVAMFFRSGYQGCCCVSFGCPTNSHIKLQSSTATYVYLNPLSLEKHLLLDLYRNGRDTILAPDDDVPEESTVALTEMMTKHAEHINHTLIIHHDSSTTSLKNKLIVFFGEKEGFPTKIDAHHLTDIPNWSLAIRDPWYWCIHSVCLIFQVYTQQFQVLSAVDRYGVEDLRPKMYHSLMEHSAPIPKGYGILAFPHLPCTLV</sequence>
<dbReference type="EMBL" id="JAUHHV010000010">
    <property type="protein sequence ID" value="KAK1410844.1"/>
    <property type="molecule type" value="Genomic_DNA"/>
</dbReference>